<organism evidence="2 3">
    <name type="scientific">Nocardia halotolerans</name>
    <dbReference type="NCBI Taxonomy" id="1755878"/>
    <lineage>
        <taxon>Bacteria</taxon>
        <taxon>Bacillati</taxon>
        <taxon>Actinomycetota</taxon>
        <taxon>Actinomycetes</taxon>
        <taxon>Mycobacteriales</taxon>
        <taxon>Nocardiaceae</taxon>
        <taxon>Nocardia</taxon>
    </lineage>
</organism>
<reference evidence="3" key="1">
    <citation type="journal article" date="2019" name="Int. J. Syst. Evol. Microbiol.">
        <title>The Global Catalogue of Microorganisms (GCM) 10K type strain sequencing project: providing services to taxonomists for standard genome sequencing and annotation.</title>
        <authorList>
            <consortium name="The Broad Institute Genomics Platform"/>
            <consortium name="The Broad Institute Genome Sequencing Center for Infectious Disease"/>
            <person name="Wu L."/>
            <person name="Ma J."/>
        </authorList>
    </citation>
    <scope>NUCLEOTIDE SEQUENCE [LARGE SCALE GENOMIC DNA]</scope>
    <source>
        <strain evidence="3">IBRC-M 10490</strain>
    </source>
</reference>
<dbReference type="EMBL" id="JBHSDL010000007">
    <property type="protein sequence ID" value="MFC4373964.1"/>
    <property type="molecule type" value="Genomic_DNA"/>
</dbReference>
<comment type="caution">
    <text evidence="2">The sequence shown here is derived from an EMBL/GenBank/DDBJ whole genome shotgun (WGS) entry which is preliminary data.</text>
</comment>
<evidence type="ECO:0000313" key="3">
    <source>
        <dbReference type="Proteomes" id="UP001595844"/>
    </source>
</evidence>
<gene>
    <name evidence="2" type="ORF">ACFO5K_07590</name>
</gene>
<proteinExistence type="predicted"/>
<evidence type="ECO:0008006" key="4">
    <source>
        <dbReference type="Google" id="ProtNLM"/>
    </source>
</evidence>
<evidence type="ECO:0000256" key="1">
    <source>
        <dbReference type="SAM" id="MobiDB-lite"/>
    </source>
</evidence>
<evidence type="ECO:0000313" key="2">
    <source>
        <dbReference type="EMBL" id="MFC4373964.1"/>
    </source>
</evidence>
<dbReference type="Proteomes" id="UP001595844">
    <property type="component" value="Unassembled WGS sequence"/>
</dbReference>
<feature type="compositionally biased region" description="Basic and acidic residues" evidence="1">
    <location>
        <begin position="309"/>
        <end position="325"/>
    </location>
</feature>
<sequence length="325" mass="34931">MTQWLPLLGSLPVAGAVLVGVLANNRTHRDGIAAADERGRQALDAAQRHVELSNIVGDQRDHDAWRREAVLAAVASILETSASVRADLASCGEWDLVTTDEIDNVGAQIHKVIWDRPSSMLTRLRVVAHRRIPNKCEDLLRTLTAAQHITMQRLKLHIDVEATVEELEEMASLWQKAMRHAAEQERALVETTRIELGIEIATKSPVGATVTAPQPVVESPVADAHSADGSATEEDTAATDSRTTESDPVESHTTTTSASETDSTTVQATEAHSAASPATAADATQETSSERTELDAGADVEPDPAPGQQHRDNAAEPREPETVRV</sequence>
<dbReference type="RefSeq" id="WP_378557958.1">
    <property type="nucleotide sequence ID" value="NZ_JBHSDL010000007.1"/>
</dbReference>
<name>A0ABV8VD78_9NOCA</name>
<feature type="compositionally biased region" description="Low complexity" evidence="1">
    <location>
        <begin position="251"/>
        <end position="284"/>
    </location>
</feature>
<accession>A0ABV8VD78</accession>
<feature type="region of interest" description="Disordered" evidence="1">
    <location>
        <begin position="214"/>
        <end position="325"/>
    </location>
</feature>
<protein>
    <recommendedName>
        <fullName evidence="4">Secreted protein</fullName>
    </recommendedName>
</protein>
<keyword evidence="3" id="KW-1185">Reference proteome</keyword>